<evidence type="ECO:0000313" key="8">
    <source>
        <dbReference type="Proteomes" id="UP001590950"/>
    </source>
</evidence>
<dbReference type="EMBL" id="JBEFKJ010000002">
    <property type="protein sequence ID" value="KAL2047651.1"/>
    <property type="molecule type" value="Genomic_DNA"/>
</dbReference>
<feature type="transmembrane region" description="Helical" evidence="6">
    <location>
        <begin position="363"/>
        <end position="390"/>
    </location>
</feature>
<comment type="caution">
    <text evidence="7">The sequence shown here is derived from an EMBL/GenBank/DDBJ whole genome shotgun (WGS) entry which is preliminary data.</text>
</comment>
<keyword evidence="4 6" id="KW-0472">Membrane</keyword>
<evidence type="ECO:0000256" key="3">
    <source>
        <dbReference type="ARBA" id="ARBA00022989"/>
    </source>
</evidence>
<protein>
    <recommendedName>
        <fullName evidence="9">C4-dicarboxylate/malic acid transporter</fullName>
    </recommendedName>
</protein>
<dbReference type="Pfam" id="PF03595">
    <property type="entry name" value="SLAC1"/>
    <property type="match status" value="1"/>
</dbReference>
<feature type="transmembrane region" description="Helical" evidence="6">
    <location>
        <begin position="258"/>
        <end position="278"/>
    </location>
</feature>
<evidence type="ECO:0008006" key="9">
    <source>
        <dbReference type="Google" id="ProtNLM"/>
    </source>
</evidence>
<proteinExistence type="predicted"/>
<dbReference type="InterPro" id="IPR038665">
    <property type="entry name" value="Voltage-dep_anion_channel_sf"/>
</dbReference>
<keyword evidence="2 6" id="KW-0812">Transmembrane</keyword>
<dbReference type="PANTHER" id="PTHR31162">
    <property type="entry name" value="MALIC ACID TRANSPORT PROTEIN-RELATED"/>
    <property type="match status" value="1"/>
</dbReference>
<keyword evidence="8" id="KW-1185">Reference proteome</keyword>
<gene>
    <name evidence="7" type="ORF">N7G274_000693</name>
</gene>
<dbReference type="InterPro" id="IPR030185">
    <property type="entry name" value="Mae1"/>
</dbReference>
<dbReference type="CDD" id="cd09317">
    <property type="entry name" value="TDT_Mae1_like"/>
    <property type="match status" value="1"/>
</dbReference>
<feature type="transmembrane region" description="Helical" evidence="6">
    <location>
        <begin position="411"/>
        <end position="432"/>
    </location>
</feature>
<accession>A0ABR4AQ27</accession>
<feature type="region of interest" description="Disordered" evidence="5">
    <location>
        <begin position="1"/>
        <end position="54"/>
    </location>
</feature>
<evidence type="ECO:0000313" key="7">
    <source>
        <dbReference type="EMBL" id="KAL2047651.1"/>
    </source>
</evidence>
<feature type="transmembrane region" description="Helical" evidence="6">
    <location>
        <begin position="223"/>
        <end position="246"/>
    </location>
</feature>
<feature type="transmembrane region" description="Helical" evidence="6">
    <location>
        <begin position="290"/>
        <end position="309"/>
    </location>
</feature>
<dbReference type="Proteomes" id="UP001590950">
    <property type="component" value="Unassembled WGS sequence"/>
</dbReference>
<feature type="transmembrane region" description="Helical" evidence="6">
    <location>
        <begin position="330"/>
        <end position="351"/>
    </location>
</feature>
<organism evidence="7 8">
    <name type="scientific">Stereocaulon virgatum</name>
    <dbReference type="NCBI Taxonomy" id="373712"/>
    <lineage>
        <taxon>Eukaryota</taxon>
        <taxon>Fungi</taxon>
        <taxon>Dikarya</taxon>
        <taxon>Ascomycota</taxon>
        <taxon>Pezizomycotina</taxon>
        <taxon>Lecanoromycetes</taxon>
        <taxon>OSLEUM clade</taxon>
        <taxon>Lecanoromycetidae</taxon>
        <taxon>Lecanorales</taxon>
        <taxon>Lecanorineae</taxon>
        <taxon>Stereocaulaceae</taxon>
        <taxon>Stereocaulon</taxon>
    </lineage>
</organism>
<reference evidence="7 8" key="1">
    <citation type="submission" date="2024-09" db="EMBL/GenBank/DDBJ databases">
        <title>Rethinking Asexuality: The Enigmatic Case of Functional Sexual Genes in Lepraria (Stereocaulaceae).</title>
        <authorList>
            <person name="Doellman M."/>
            <person name="Sun Y."/>
            <person name="Barcenas-Pena A."/>
            <person name="Lumbsch H.T."/>
            <person name="Grewe F."/>
        </authorList>
    </citation>
    <scope>NUCLEOTIDE SEQUENCE [LARGE SCALE GENOMIC DNA]</scope>
    <source>
        <strain evidence="7 8">Mercado 3170</strain>
    </source>
</reference>
<evidence type="ECO:0000256" key="2">
    <source>
        <dbReference type="ARBA" id="ARBA00022692"/>
    </source>
</evidence>
<evidence type="ECO:0000256" key="6">
    <source>
        <dbReference type="SAM" id="Phobius"/>
    </source>
</evidence>
<feature type="compositionally biased region" description="Polar residues" evidence="5">
    <location>
        <begin position="24"/>
        <end position="33"/>
    </location>
</feature>
<sequence>MPGQKQVKIDAPSPTSGRSSSSREGNPTSNGDTTSRRGIIPVPNHMLSPGQDGYRTPTVEDYEVHNGRPTPPYRDTGLPSNNTHLELPTWPNGYSLNLSTSSLGHSILEKLQWRERIRHYTWTFFTMTMATGGIANVLHEVPFRFRGLDTLGIIFFLLNIVLFLFNVTMISLRFYCYPETFKASILHPTERLFLPASVVSFGSILLNISQYGPNRAGHWLSKTVTVCFWLDAALAVLSSMGIYLVMWSTASFTIAKMTPIWIFPAYPLLIIGPHAAVLSKTVAPTKALNIIVGGFTLQGIGFLVSMMIYSAFMYRLMTQKLPQESTRPGMFVSVGPSGFTVAGIIGMAAGAQRALPADFMGDAVVAAMVLKVVASWMSLWIWGLALWFFFISVGAHYSCVGHNRMQFTMTWYSYVFPNTALITSTFAIGEAFNSKPIQIIGCVMTPILVGVWIFVVFMMIRAIVLKQILWPQKGEDKDEGGFMGPRKTRSLSV</sequence>
<keyword evidence="3 6" id="KW-1133">Transmembrane helix</keyword>
<evidence type="ECO:0000256" key="4">
    <source>
        <dbReference type="ARBA" id="ARBA00023136"/>
    </source>
</evidence>
<evidence type="ECO:0000256" key="1">
    <source>
        <dbReference type="ARBA" id="ARBA00004141"/>
    </source>
</evidence>
<dbReference type="Gene3D" id="1.50.10.150">
    <property type="entry name" value="Voltage-dependent anion channel"/>
    <property type="match status" value="1"/>
</dbReference>
<name>A0ABR4AQ27_9LECA</name>
<feature type="transmembrane region" description="Helical" evidence="6">
    <location>
        <begin position="192"/>
        <end position="211"/>
    </location>
</feature>
<feature type="transmembrane region" description="Helical" evidence="6">
    <location>
        <begin position="151"/>
        <end position="172"/>
    </location>
</feature>
<dbReference type="InterPro" id="IPR004695">
    <property type="entry name" value="SLAC1/Mae1/Ssu1/TehA"/>
</dbReference>
<dbReference type="PANTHER" id="PTHR31162:SF3">
    <property type="entry name" value="TRANSPORTER_MALIC ACID TRANSPORT PROTEIN, PUTATIVE-RELATED"/>
    <property type="match status" value="1"/>
</dbReference>
<feature type="transmembrane region" description="Helical" evidence="6">
    <location>
        <begin position="438"/>
        <end position="464"/>
    </location>
</feature>
<feature type="transmembrane region" description="Helical" evidence="6">
    <location>
        <begin position="120"/>
        <end position="139"/>
    </location>
</feature>
<evidence type="ECO:0000256" key="5">
    <source>
        <dbReference type="SAM" id="MobiDB-lite"/>
    </source>
</evidence>
<comment type="subcellular location">
    <subcellularLocation>
        <location evidence="1">Membrane</location>
        <topology evidence="1">Multi-pass membrane protein</topology>
    </subcellularLocation>
</comment>
<feature type="compositionally biased region" description="Low complexity" evidence="5">
    <location>
        <begin position="12"/>
        <end position="23"/>
    </location>
</feature>